<protein>
    <submittedName>
        <fullName evidence="1">26186_t:CDS:1</fullName>
    </submittedName>
</protein>
<keyword evidence="2" id="KW-1185">Reference proteome</keyword>
<accession>A0ACA9QSD9</accession>
<evidence type="ECO:0000313" key="1">
    <source>
        <dbReference type="EMBL" id="CAG8760761.1"/>
    </source>
</evidence>
<reference evidence="1" key="1">
    <citation type="submission" date="2021-06" db="EMBL/GenBank/DDBJ databases">
        <authorList>
            <person name="Kallberg Y."/>
            <person name="Tangrot J."/>
            <person name="Rosling A."/>
        </authorList>
    </citation>
    <scope>NUCLEOTIDE SEQUENCE</scope>
    <source>
        <strain evidence="1">MA461A</strain>
    </source>
</reference>
<proteinExistence type="predicted"/>
<feature type="non-terminal residue" evidence="1">
    <location>
        <position position="1"/>
    </location>
</feature>
<organism evidence="1 2">
    <name type="scientific">Racocetra persica</name>
    <dbReference type="NCBI Taxonomy" id="160502"/>
    <lineage>
        <taxon>Eukaryota</taxon>
        <taxon>Fungi</taxon>
        <taxon>Fungi incertae sedis</taxon>
        <taxon>Mucoromycota</taxon>
        <taxon>Glomeromycotina</taxon>
        <taxon>Glomeromycetes</taxon>
        <taxon>Diversisporales</taxon>
        <taxon>Gigasporaceae</taxon>
        <taxon>Racocetra</taxon>
    </lineage>
</organism>
<sequence>ALALYIEGKEKYSIVNNWIIIFTYLILSLSYNGAIRIENLSAGKVFPALIVLLWIIPILSLIQIVITIAKPTFLEFCKIIKALFIINYLIDYTILESKHGPNPSFGDERYEKYHSKNLLVVCIAGILNLVFEIIMFL</sequence>
<feature type="non-terminal residue" evidence="1">
    <location>
        <position position="137"/>
    </location>
</feature>
<dbReference type="Proteomes" id="UP000789920">
    <property type="component" value="Unassembled WGS sequence"/>
</dbReference>
<dbReference type="EMBL" id="CAJVQC010036175">
    <property type="protein sequence ID" value="CAG8760761.1"/>
    <property type="molecule type" value="Genomic_DNA"/>
</dbReference>
<comment type="caution">
    <text evidence="1">The sequence shown here is derived from an EMBL/GenBank/DDBJ whole genome shotgun (WGS) entry which is preliminary data.</text>
</comment>
<name>A0ACA9QSD9_9GLOM</name>
<evidence type="ECO:0000313" key="2">
    <source>
        <dbReference type="Proteomes" id="UP000789920"/>
    </source>
</evidence>
<gene>
    <name evidence="1" type="ORF">RPERSI_LOCUS15208</name>
</gene>